<comment type="caution">
    <text evidence="5">The sequence shown here is derived from an EMBL/GenBank/DDBJ whole genome shotgun (WGS) entry which is preliminary data.</text>
</comment>
<dbReference type="Proteomes" id="UP000461595">
    <property type="component" value="Unassembled WGS sequence"/>
</dbReference>
<evidence type="ECO:0000313" key="7">
    <source>
        <dbReference type="Proteomes" id="UP000589521"/>
    </source>
</evidence>
<dbReference type="PANTHER" id="PTHR43656">
    <property type="entry name" value="BINDING OXIDOREDUCTASE, PUTATIVE (AFU_ORTHOLOGUE AFUA_2G08260)-RELATED"/>
    <property type="match status" value="1"/>
</dbReference>
<dbReference type="InterPro" id="IPR051799">
    <property type="entry name" value="NADH_flavin_oxidoreductase"/>
</dbReference>
<proteinExistence type="predicted"/>
<dbReference type="Proteomes" id="UP000589521">
    <property type="component" value="Unassembled WGS sequence"/>
</dbReference>
<evidence type="ECO:0000256" key="2">
    <source>
        <dbReference type="ARBA" id="ARBA00023002"/>
    </source>
</evidence>
<sequence length="364" mass="39601">MNKLEDMYQFKVGLTTQNRLVLAPLTISSSLPGGYVSSADIAFYRRRAGSAGMLITGSAYVCEDGQAFRGSFSAAEDDKIPGLRNLASAMKSKGNLAILQLYHGGRMVPPDLVVGDRPLAPSAVIAEHGQVLEPKAATRKEVEELLEAFLAAISRAIQAGFDGVELHGANTYLIQQFLSPHSNRRTDQWGGTEHNRRRFAKTLVKKAKVLIAAQADRPFLLGYRLSPEEIEEPGLSLFDSLQLLEQLIPLGLDYVHLSLAQAQQASLRNPQTTESVVEQISQKLAGRLPIIAVGGIQQTSQVDELLQIADFVAMGRQLLVDPDWLTKVTTDQEAMVSRGCQEADWEGLALPLAFATAMGSYLEG</sequence>
<dbReference type="RefSeq" id="WP_160331912.1">
    <property type="nucleotide sequence ID" value="NZ_CATKDJ010000101.1"/>
</dbReference>
<dbReference type="Pfam" id="PF00724">
    <property type="entry name" value="Oxidored_FMN"/>
    <property type="match status" value="1"/>
</dbReference>
<evidence type="ECO:0000313" key="4">
    <source>
        <dbReference type="EMBL" id="MVX58078.1"/>
    </source>
</evidence>
<reference evidence="4 6" key="1">
    <citation type="submission" date="2019-12" db="EMBL/GenBank/DDBJ databases">
        <title>Microbes associate with the intestines of laboratory mice.</title>
        <authorList>
            <person name="Navarre W."/>
            <person name="Wong E."/>
        </authorList>
    </citation>
    <scope>NUCLEOTIDE SEQUENCE [LARGE SCALE GENOMIC DNA]</scope>
    <source>
        <strain evidence="4 6">NM51_B2-22</strain>
    </source>
</reference>
<accession>A0A7Z0M545</accession>
<protein>
    <submittedName>
        <fullName evidence="5">NADH-dependent flavin oxidoreductase</fullName>
    </submittedName>
</protein>
<dbReference type="GO" id="GO:0010181">
    <property type="term" value="F:FMN binding"/>
    <property type="evidence" value="ECO:0007669"/>
    <property type="project" value="InterPro"/>
</dbReference>
<keyword evidence="2" id="KW-0560">Oxidoreductase</keyword>
<organism evidence="5 7">
    <name type="scientific">Streptococcus danieliae</name>
    <dbReference type="NCBI Taxonomy" id="747656"/>
    <lineage>
        <taxon>Bacteria</taxon>
        <taxon>Bacillati</taxon>
        <taxon>Bacillota</taxon>
        <taxon>Bacilli</taxon>
        <taxon>Lactobacillales</taxon>
        <taxon>Streptococcaceae</taxon>
        <taxon>Streptococcus</taxon>
    </lineage>
</organism>
<dbReference type="InterPro" id="IPR013785">
    <property type="entry name" value="Aldolase_TIM"/>
</dbReference>
<dbReference type="InterPro" id="IPR001155">
    <property type="entry name" value="OxRdtase_FMN_N"/>
</dbReference>
<evidence type="ECO:0000259" key="3">
    <source>
        <dbReference type="Pfam" id="PF00724"/>
    </source>
</evidence>
<dbReference type="SUPFAM" id="SSF51395">
    <property type="entry name" value="FMN-linked oxidoreductases"/>
    <property type="match status" value="1"/>
</dbReference>
<dbReference type="EMBL" id="WSRS01000001">
    <property type="protein sequence ID" value="MVX58078.1"/>
    <property type="molecule type" value="Genomic_DNA"/>
</dbReference>
<reference evidence="5 7" key="2">
    <citation type="submission" date="2020-07" db="EMBL/GenBank/DDBJ databases">
        <title>MOT database genomes.</title>
        <authorList>
            <person name="Joseph S."/>
            <person name="Aduse-Opoku J."/>
            <person name="Hashim A."/>
            <person name="Wade W."/>
            <person name="Curtis M."/>
        </authorList>
    </citation>
    <scope>NUCLEOTIDE SEQUENCE [LARGE SCALE GENOMIC DNA]</scope>
    <source>
        <strain evidence="5 7">STR</strain>
    </source>
</reference>
<dbReference type="OrthoDB" id="9806724at2"/>
<dbReference type="PANTHER" id="PTHR43656:SF2">
    <property type="entry name" value="BINDING OXIDOREDUCTASE, PUTATIVE (AFU_ORTHOLOGUE AFUA_2G08260)-RELATED"/>
    <property type="match status" value="1"/>
</dbReference>
<dbReference type="GO" id="GO:0016491">
    <property type="term" value="F:oxidoreductase activity"/>
    <property type="evidence" value="ECO:0007669"/>
    <property type="project" value="UniProtKB-KW"/>
</dbReference>
<evidence type="ECO:0000256" key="1">
    <source>
        <dbReference type="ARBA" id="ARBA00022630"/>
    </source>
</evidence>
<dbReference type="CDD" id="cd04735">
    <property type="entry name" value="OYE_like_4_FMN"/>
    <property type="match status" value="1"/>
</dbReference>
<keyword evidence="1" id="KW-0285">Flavoprotein</keyword>
<feature type="domain" description="NADH:flavin oxidoreductase/NADH oxidase N-terminal" evidence="3">
    <location>
        <begin position="14"/>
        <end position="331"/>
    </location>
</feature>
<dbReference type="EMBL" id="JACBXX010000022">
    <property type="protein sequence ID" value="NYS95625.1"/>
    <property type="molecule type" value="Genomic_DNA"/>
</dbReference>
<gene>
    <name evidence="4" type="ORF">E5983_00105</name>
    <name evidence="5" type="ORF">HZY94_00125</name>
</gene>
<evidence type="ECO:0000313" key="6">
    <source>
        <dbReference type="Proteomes" id="UP000461595"/>
    </source>
</evidence>
<evidence type="ECO:0000313" key="5">
    <source>
        <dbReference type="EMBL" id="NYS95625.1"/>
    </source>
</evidence>
<dbReference type="AlphaFoldDB" id="A0A7Z0M545"/>
<name>A0A7Z0M545_9STRE</name>
<dbReference type="Gene3D" id="3.20.20.70">
    <property type="entry name" value="Aldolase class I"/>
    <property type="match status" value="1"/>
</dbReference>